<evidence type="ECO:0000313" key="3">
    <source>
        <dbReference type="Proteomes" id="UP000321192"/>
    </source>
</evidence>
<accession>A0A5C7SSW2</accession>
<evidence type="ECO:0000256" key="1">
    <source>
        <dbReference type="SAM" id="Coils"/>
    </source>
</evidence>
<keyword evidence="1" id="KW-0175">Coiled coil</keyword>
<dbReference type="AlphaFoldDB" id="A0A5C7SSW2"/>
<organism evidence="2 3">
    <name type="scientific">Thauera aminoaromatica</name>
    <dbReference type="NCBI Taxonomy" id="164330"/>
    <lineage>
        <taxon>Bacteria</taxon>
        <taxon>Pseudomonadati</taxon>
        <taxon>Pseudomonadota</taxon>
        <taxon>Betaproteobacteria</taxon>
        <taxon>Rhodocyclales</taxon>
        <taxon>Zoogloeaceae</taxon>
        <taxon>Thauera</taxon>
    </lineage>
</organism>
<comment type="caution">
    <text evidence="2">The sequence shown here is derived from an EMBL/GenBank/DDBJ whole genome shotgun (WGS) entry which is preliminary data.</text>
</comment>
<protein>
    <submittedName>
        <fullName evidence="2">DUF2802 domain-containing protein</fullName>
    </submittedName>
</protein>
<dbReference type="Pfam" id="PF10975">
    <property type="entry name" value="DUF2802"/>
    <property type="match status" value="1"/>
</dbReference>
<gene>
    <name evidence="2" type="ORF">E6Q80_07160</name>
</gene>
<sequence>MREALWSLALLLAAYAAFEFLRALRLPREGASGLAVGPQPVTGTRTAAAAAAHDARDDEDDDFLAYAPLPSSVSSAAPAGAAPSAPTSAPAASSGAAEAEAAAAARFELELENSRLRQALQAQRDLVALQQTEIDRLVEDIAALRDELDAQASSVASSPEYSEAMVLARQGLNAEMIAVRCGITLAEAELVLALGRGAEGHG</sequence>
<dbReference type="Proteomes" id="UP000321192">
    <property type="component" value="Unassembled WGS sequence"/>
</dbReference>
<dbReference type="RefSeq" id="WP_004300947.1">
    <property type="nucleotide sequence ID" value="NZ_JAKLLK010000010.1"/>
</dbReference>
<reference evidence="2 3" key="1">
    <citation type="submission" date="2018-09" db="EMBL/GenBank/DDBJ databases">
        <title>Metagenome Assembled Genomes from an Advanced Water Purification Facility.</title>
        <authorList>
            <person name="Stamps B.W."/>
            <person name="Spear J.R."/>
        </authorList>
    </citation>
    <scope>NUCLEOTIDE SEQUENCE [LARGE SCALE GENOMIC DNA]</scope>
    <source>
        <strain evidence="2">Bin_27_1</strain>
    </source>
</reference>
<dbReference type="EMBL" id="SSFD01000102">
    <property type="protein sequence ID" value="TXH86707.1"/>
    <property type="molecule type" value="Genomic_DNA"/>
</dbReference>
<feature type="coiled-coil region" evidence="1">
    <location>
        <begin position="127"/>
        <end position="154"/>
    </location>
</feature>
<name>A0A5C7SSW2_THASP</name>
<proteinExistence type="predicted"/>
<evidence type="ECO:0000313" key="2">
    <source>
        <dbReference type="EMBL" id="TXH86707.1"/>
    </source>
</evidence>
<dbReference type="InterPro" id="IPR021244">
    <property type="entry name" value="DUF2802"/>
</dbReference>